<dbReference type="PROSITE" id="PS51918">
    <property type="entry name" value="RADICAL_SAM"/>
    <property type="match status" value="1"/>
</dbReference>
<proteinExistence type="predicted"/>
<dbReference type="PIRSF" id="PIRSF037420">
    <property type="entry name" value="PQQ_syn_pqqE"/>
    <property type="match status" value="1"/>
</dbReference>
<keyword evidence="8" id="KW-0456">Lyase</keyword>
<evidence type="ECO:0000256" key="14">
    <source>
        <dbReference type="ARBA" id="ARBA00077306"/>
    </source>
</evidence>
<accession>A0A511V5X9</accession>
<dbReference type="SFLD" id="SFLDG01067">
    <property type="entry name" value="SPASM/twitch_domain_containing"/>
    <property type="match status" value="1"/>
</dbReference>
<dbReference type="InterPro" id="IPR034480">
    <property type="entry name" value="Heme_synthase-like"/>
</dbReference>
<keyword evidence="5" id="KW-0560">Oxidoreductase</keyword>
<dbReference type="PANTHER" id="PTHR11228">
    <property type="entry name" value="RADICAL SAM DOMAIN PROTEIN"/>
    <property type="match status" value="1"/>
</dbReference>
<evidence type="ECO:0000256" key="7">
    <source>
        <dbReference type="ARBA" id="ARBA00023014"/>
    </source>
</evidence>
<evidence type="ECO:0000256" key="3">
    <source>
        <dbReference type="ARBA" id="ARBA00022691"/>
    </source>
</evidence>
<dbReference type="RefSeq" id="WP_146808872.1">
    <property type="nucleotide sequence ID" value="NZ_BJXX01000047.1"/>
</dbReference>
<evidence type="ECO:0000256" key="8">
    <source>
        <dbReference type="ARBA" id="ARBA00023239"/>
    </source>
</evidence>
<evidence type="ECO:0000256" key="10">
    <source>
        <dbReference type="ARBA" id="ARBA00051925"/>
    </source>
</evidence>
<evidence type="ECO:0000256" key="1">
    <source>
        <dbReference type="ARBA" id="ARBA00001966"/>
    </source>
</evidence>
<keyword evidence="6" id="KW-0408">Iron</keyword>
<comment type="cofactor">
    <cofactor evidence="1">
        <name>[4Fe-4S] cluster</name>
        <dbReference type="ChEBI" id="CHEBI:49883"/>
    </cofactor>
</comment>
<dbReference type="Pfam" id="PF04055">
    <property type="entry name" value="Radical_SAM"/>
    <property type="match status" value="1"/>
</dbReference>
<evidence type="ECO:0000256" key="12">
    <source>
        <dbReference type="ARBA" id="ARBA00066804"/>
    </source>
</evidence>
<dbReference type="EC" id="4.1.99.26" evidence="12"/>
<dbReference type="Gene3D" id="3.20.20.70">
    <property type="entry name" value="Aldolase class I"/>
    <property type="match status" value="1"/>
</dbReference>
<dbReference type="CDD" id="cd01335">
    <property type="entry name" value="Radical_SAM"/>
    <property type="match status" value="1"/>
</dbReference>
<keyword evidence="3" id="KW-0949">S-adenosyl-L-methionine</keyword>
<protein>
    <recommendedName>
        <fullName evidence="13">Mycofactocin maturase MftC</fullName>
        <ecNumber evidence="11">1.3.98.7</ecNumber>
        <ecNumber evidence="12">4.1.99.26</ecNumber>
    </recommendedName>
    <alternativeName>
        <fullName evidence="15">[Mycofactocin precursor peptide]-pyrrolidinone derivative synthase</fullName>
    </alternativeName>
    <alternativeName>
        <fullName evidence="14">[Mycofactocin precursor peptide]-tyrosine decarboxylase</fullName>
    </alternativeName>
</protein>
<comment type="catalytic activity">
    <reaction evidence="10">
        <text>[mycofactocin precursor peptide]-C-terminal glycyl-N-{[2-(4-hydroxyphenyl)ethenyl]-3-methylbutanamide} + AH2 + S-adenosyl-L-methionine = [mycofactocin precursor peptide]-C-terminal glycyl-N-{5-[(4-hydroxyphenyl)methyl]-4,4-dimethyl-2-oxopyrrolidin-3-yl}acetamide + 5'-deoxyadenosine + L-methionine + A + H(+)</text>
        <dbReference type="Rhea" id="RHEA:65500"/>
        <dbReference type="Rhea" id="RHEA-COMP:16816"/>
        <dbReference type="Rhea" id="RHEA-COMP:16818"/>
        <dbReference type="ChEBI" id="CHEBI:13193"/>
        <dbReference type="ChEBI" id="CHEBI:15378"/>
        <dbReference type="ChEBI" id="CHEBI:17319"/>
        <dbReference type="ChEBI" id="CHEBI:17499"/>
        <dbReference type="ChEBI" id="CHEBI:57844"/>
        <dbReference type="ChEBI" id="CHEBI:59789"/>
        <dbReference type="ChEBI" id="CHEBI:156517"/>
        <dbReference type="ChEBI" id="CHEBI:156518"/>
        <dbReference type="EC" id="4.1.99.26"/>
    </reaction>
</comment>
<dbReference type="SUPFAM" id="SSF102114">
    <property type="entry name" value="Radical SAM enzymes"/>
    <property type="match status" value="1"/>
</dbReference>
<evidence type="ECO:0000259" key="16">
    <source>
        <dbReference type="PROSITE" id="PS51918"/>
    </source>
</evidence>
<name>A0A511V5X9_9BACL</name>
<dbReference type="InterPro" id="IPR034391">
    <property type="entry name" value="AdoMet-like_SPASM_containing"/>
</dbReference>
<evidence type="ECO:0000256" key="9">
    <source>
        <dbReference type="ARBA" id="ARBA00051525"/>
    </source>
</evidence>
<evidence type="ECO:0000256" key="2">
    <source>
        <dbReference type="ARBA" id="ARBA00022485"/>
    </source>
</evidence>
<dbReference type="NCBIfam" id="TIGR03962">
    <property type="entry name" value="mycofact_rSAM"/>
    <property type="match status" value="1"/>
</dbReference>
<dbReference type="SFLD" id="SFLDS00029">
    <property type="entry name" value="Radical_SAM"/>
    <property type="match status" value="1"/>
</dbReference>
<dbReference type="SMART" id="SM00729">
    <property type="entry name" value="Elp3"/>
    <property type="match status" value="1"/>
</dbReference>
<dbReference type="InterPro" id="IPR050377">
    <property type="entry name" value="Radical_SAM_PqqE_MftC-like"/>
</dbReference>
<dbReference type="SFLD" id="SFLDG01385">
    <property type="entry name" value="heme_carboxy_lyase_like"/>
    <property type="match status" value="1"/>
</dbReference>
<dbReference type="EC" id="1.3.98.7" evidence="11"/>
<dbReference type="GO" id="GO:0003824">
    <property type="term" value="F:catalytic activity"/>
    <property type="evidence" value="ECO:0007669"/>
    <property type="project" value="InterPro"/>
</dbReference>
<dbReference type="InterPro" id="IPR017200">
    <property type="entry name" value="PqqE-like"/>
</dbReference>
<comment type="catalytic activity">
    <reaction evidence="9">
        <text>[mycofactocin precursor peptide]-C-terminal glycyl-L-valyl-L-tyrosine + S-adenosyl-L-methionine = [mycofactocin precursor peptide]-C-terminal glycyl-N-{[2-(4-hydroxyphenyl)ethenyl]-3-methylbutanamide} + 5'-deoxyadenosine + L-methionine + CO2</text>
        <dbReference type="Rhea" id="RHEA:65492"/>
        <dbReference type="Rhea" id="RHEA-COMP:16815"/>
        <dbReference type="Rhea" id="RHEA-COMP:16816"/>
        <dbReference type="ChEBI" id="CHEBI:16526"/>
        <dbReference type="ChEBI" id="CHEBI:17319"/>
        <dbReference type="ChEBI" id="CHEBI:57844"/>
        <dbReference type="ChEBI" id="CHEBI:59789"/>
        <dbReference type="ChEBI" id="CHEBI:156515"/>
        <dbReference type="ChEBI" id="CHEBI:156517"/>
        <dbReference type="EC" id="1.3.98.7"/>
    </reaction>
</comment>
<dbReference type="InterPro" id="IPR023885">
    <property type="entry name" value="4Fe4S-binding_SPASM_dom"/>
</dbReference>
<gene>
    <name evidence="17" type="ORF">ADA01nite_10010</name>
</gene>
<keyword evidence="4" id="KW-0479">Metal-binding</keyword>
<comment type="caution">
    <text evidence="17">The sequence shown here is derived from an EMBL/GenBank/DDBJ whole genome shotgun (WGS) entry which is preliminary data.</text>
</comment>
<dbReference type="InterPro" id="IPR013785">
    <property type="entry name" value="Aldolase_TIM"/>
</dbReference>
<dbReference type="InterPro" id="IPR006638">
    <property type="entry name" value="Elp3/MiaA/NifB-like_rSAM"/>
</dbReference>
<dbReference type="AlphaFoldDB" id="A0A511V5X9"/>
<keyword evidence="2" id="KW-0004">4Fe-4S</keyword>
<dbReference type="PANTHER" id="PTHR11228:SF7">
    <property type="entry name" value="PQQA PEPTIDE CYCLASE"/>
    <property type="match status" value="1"/>
</dbReference>
<evidence type="ECO:0000256" key="15">
    <source>
        <dbReference type="ARBA" id="ARBA00079192"/>
    </source>
</evidence>
<evidence type="ECO:0000256" key="5">
    <source>
        <dbReference type="ARBA" id="ARBA00023002"/>
    </source>
</evidence>
<keyword evidence="7" id="KW-0411">Iron-sulfur</keyword>
<dbReference type="SFLD" id="SFLDG01386">
    <property type="entry name" value="main_SPASM_domain-containing"/>
    <property type="match status" value="1"/>
</dbReference>
<evidence type="ECO:0000313" key="17">
    <source>
        <dbReference type="EMBL" id="GEN33541.1"/>
    </source>
</evidence>
<dbReference type="OrthoDB" id="9782387at2"/>
<evidence type="ECO:0000256" key="4">
    <source>
        <dbReference type="ARBA" id="ARBA00022723"/>
    </source>
</evidence>
<evidence type="ECO:0000256" key="13">
    <source>
        <dbReference type="ARBA" id="ARBA00074337"/>
    </source>
</evidence>
<organism evidence="17 18">
    <name type="scientific">Aneurinibacillus danicus</name>
    <dbReference type="NCBI Taxonomy" id="267746"/>
    <lineage>
        <taxon>Bacteria</taxon>
        <taxon>Bacillati</taxon>
        <taxon>Bacillota</taxon>
        <taxon>Bacilli</taxon>
        <taxon>Bacillales</taxon>
        <taxon>Paenibacillaceae</taxon>
        <taxon>Aneurinibacillus group</taxon>
        <taxon>Aneurinibacillus</taxon>
    </lineage>
</organism>
<dbReference type="NCBIfam" id="TIGR04085">
    <property type="entry name" value="rSAM_more_4Fe4S"/>
    <property type="match status" value="1"/>
</dbReference>
<dbReference type="SFLD" id="SFLDF00316">
    <property type="entry name" value="C-terminal_tyrosine_decarboxyl"/>
    <property type="match status" value="1"/>
</dbReference>
<keyword evidence="18" id="KW-1185">Reference proteome</keyword>
<dbReference type="InterPro" id="IPR007197">
    <property type="entry name" value="rSAM"/>
</dbReference>
<dbReference type="Proteomes" id="UP000321157">
    <property type="component" value="Unassembled WGS sequence"/>
</dbReference>
<reference evidence="17 18" key="1">
    <citation type="submission" date="2019-07" db="EMBL/GenBank/DDBJ databases">
        <title>Whole genome shotgun sequence of Aneurinibacillus danicus NBRC 102444.</title>
        <authorList>
            <person name="Hosoyama A."/>
            <person name="Uohara A."/>
            <person name="Ohji S."/>
            <person name="Ichikawa N."/>
        </authorList>
    </citation>
    <scope>NUCLEOTIDE SEQUENCE [LARGE SCALE GENOMIC DNA]</scope>
    <source>
        <strain evidence="17 18">NBRC 102444</strain>
    </source>
</reference>
<dbReference type="GO" id="GO:0051539">
    <property type="term" value="F:4 iron, 4 sulfur cluster binding"/>
    <property type="evidence" value="ECO:0007669"/>
    <property type="project" value="UniProtKB-KW"/>
</dbReference>
<feature type="domain" description="Radical SAM core" evidence="16">
    <location>
        <begin position="10"/>
        <end position="239"/>
    </location>
</feature>
<dbReference type="SFLD" id="SFLDG01387">
    <property type="entry name" value="BtrN-like_SPASM_domain_contain"/>
    <property type="match status" value="1"/>
</dbReference>
<dbReference type="InterPro" id="IPR023913">
    <property type="entry name" value="MftC"/>
</dbReference>
<evidence type="ECO:0000313" key="18">
    <source>
        <dbReference type="Proteomes" id="UP000321157"/>
    </source>
</evidence>
<dbReference type="GO" id="GO:0046872">
    <property type="term" value="F:metal ion binding"/>
    <property type="evidence" value="ECO:0007669"/>
    <property type="project" value="UniProtKB-KW"/>
</dbReference>
<evidence type="ECO:0000256" key="6">
    <source>
        <dbReference type="ARBA" id="ARBA00023004"/>
    </source>
</evidence>
<dbReference type="Pfam" id="PF13186">
    <property type="entry name" value="SPASM"/>
    <property type="match status" value="1"/>
</dbReference>
<sequence>MKYEWLLEGLTAPICVTWEVTFACNLSCEHCLSASGKRKPDELTYEEAKAMIDDLAAMGVCYINIGGGEPLMRPDFLELVEYAGEKGLPVQFSTNGTLITEKMAKRIAAIPHVRVQVSIDGATEEVNDSIRGKGSFAGALRAVELLSKENIELSVNMVATRSNFDQIEDLYQIVRGHGAKFRVARLRPSGRGIDSYHYLHLTPEQNIQLYQWVKAHPDVTTGDSYFILSALGEPIPGLNVCGASRATCCITPTGNVYPCAFLINDDCMVGNIREKPLSQMWIDTPLFEKFRTTRVKACLGCPSYNDCGGGCHAVSYHLTGDLFEKDPECLISYRKTKRKEVTV</sequence>
<dbReference type="FunFam" id="3.20.20.70:FF:000188">
    <property type="entry name" value="Mycofactocin radical SAM maturase MftC"/>
    <property type="match status" value="1"/>
</dbReference>
<evidence type="ECO:0000256" key="11">
    <source>
        <dbReference type="ARBA" id="ARBA00066739"/>
    </source>
</evidence>
<dbReference type="InterPro" id="IPR058240">
    <property type="entry name" value="rSAM_sf"/>
</dbReference>
<dbReference type="EMBL" id="BJXX01000047">
    <property type="protein sequence ID" value="GEN33541.1"/>
    <property type="molecule type" value="Genomic_DNA"/>
</dbReference>